<evidence type="ECO:0000256" key="3">
    <source>
        <dbReference type="ARBA" id="ARBA00023163"/>
    </source>
</evidence>
<evidence type="ECO:0000256" key="2">
    <source>
        <dbReference type="ARBA" id="ARBA00023125"/>
    </source>
</evidence>
<keyword evidence="1" id="KW-0805">Transcription regulation</keyword>
<dbReference type="SMART" id="SM00530">
    <property type="entry name" value="HTH_XRE"/>
    <property type="match status" value="1"/>
</dbReference>
<gene>
    <name evidence="5" type="ORF">ACFQ5D_23505</name>
</gene>
<evidence type="ECO:0000259" key="4">
    <source>
        <dbReference type="PROSITE" id="PS50943"/>
    </source>
</evidence>
<name>A0ABW4DHQ8_9BACL</name>
<dbReference type="InterPro" id="IPR050807">
    <property type="entry name" value="TransReg_Diox_bact_type"/>
</dbReference>
<comment type="caution">
    <text evidence="5">The sequence shown here is derived from an EMBL/GenBank/DDBJ whole genome shotgun (WGS) entry which is preliminary data.</text>
</comment>
<evidence type="ECO:0000256" key="1">
    <source>
        <dbReference type="ARBA" id="ARBA00023015"/>
    </source>
</evidence>
<dbReference type="SUPFAM" id="SSF47413">
    <property type="entry name" value="lambda repressor-like DNA-binding domains"/>
    <property type="match status" value="1"/>
</dbReference>
<keyword evidence="2" id="KW-0238">DNA-binding</keyword>
<feature type="domain" description="HTH cro/C1-type" evidence="4">
    <location>
        <begin position="12"/>
        <end position="66"/>
    </location>
</feature>
<dbReference type="Pfam" id="PF01381">
    <property type="entry name" value="HTH_3"/>
    <property type="match status" value="1"/>
</dbReference>
<organism evidence="5 6">
    <name type="scientific">Paenibacillus farraposensis</name>
    <dbReference type="NCBI Taxonomy" id="2807095"/>
    <lineage>
        <taxon>Bacteria</taxon>
        <taxon>Bacillati</taxon>
        <taxon>Bacillota</taxon>
        <taxon>Bacilli</taxon>
        <taxon>Bacillales</taxon>
        <taxon>Paenibacillaceae</taxon>
        <taxon>Paenibacillus</taxon>
    </lineage>
</organism>
<dbReference type="PANTHER" id="PTHR46797">
    <property type="entry name" value="HTH-TYPE TRANSCRIPTIONAL REGULATOR"/>
    <property type="match status" value="1"/>
</dbReference>
<dbReference type="PANTHER" id="PTHR46797:SF23">
    <property type="entry name" value="HTH-TYPE TRANSCRIPTIONAL REGULATOR SUTR"/>
    <property type="match status" value="1"/>
</dbReference>
<dbReference type="InterPro" id="IPR001387">
    <property type="entry name" value="Cro/C1-type_HTH"/>
</dbReference>
<keyword evidence="3" id="KW-0804">Transcription</keyword>
<dbReference type="EMBL" id="JBHTNZ010000091">
    <property type="protein sequence ID" value="MFD1464222.1"/>
    <property type="molecule type" value="Genomic_DNA"/>
</dbReference>
<dbReference type="Gene3D" id="1.10.260.40">
    <property type="entry name" value="lambda repressor-like DNA-binding domains"/>
    <property type="match status" value="1"/>
</dbReference>
<dbReference type="InterPro" id="IPR010982">
    <property type="entry name" value="Lambda_DNA-bd_dom_sf"/>
</dbReference>
<reference evidence="6" key="1">
    <citation type="journal article" date="2019" name="Int. J. Syst. Evol. Microbiol.">
        <title>The Global Catalogue of Microorganisms (GCM) 10K type strain sequencing project: providing services to taxonomists for standard genome sequencing and annotation.</title>
        <authorList>
            <consortium name="The Broad Institute Genomics Platform"/>
            <consortium name="The Broad Institute Genome Sequencing Center for Infectious Disease"/>
            <person name="Wu L."/>
            <person name="Ma J."/>
        </authorList>
    </citation>
    <scope>NUCLEOTIDE SEQUENCE [LARGE SCALE GENOMIC DNA]</scope>
    <source>
        <strain evidence="6">CCM 9147</strain>
    </source>
</reference>
<keyword evidence="6" id="KW-1185">Reference proteome</keyword>
<dbReference type="RefSeq" id="WP_229522967.1">
    <property type="nucleotide sequence ID" value="NZ_JAFFQR010000011.1"/>
</dbReference>
<dbReference type="Proteomes" id="UP001597340">
    <property type="component" value="Unassembled WGS sequence"/>
</dbReference>
<accession>A0ABW4DHQ8</accession>
<evidence type="ECO:0000313" key="6">
    <source>
        <dbReference type="Proteomes" id="UP001597340"/>
    </source>
</evidence>
<protein>
    <submittedName>
        <fullName evidence="5">Helix-turn-helix domain-containing protein</fullName>
    </submittedName>
</protein>
<evidence type="ECO:0000313" key="5">
    <source>
        <dbReference type="EMBL" id="MFD1464222.1"/>
    </source>
</evidence>
<dbReference type="CDD" id="cd00093">
    <property type="entry name" value="HTH_XRE"/>
    <property type="match status" value="1"/>
</dbReference>
<proteinExistence type="predicted"/>
<sequence length="113" mass="13095">MSELIIRLGDRIRQIRKEKQLSQEELGELSGLHTNYIGQVERGEKNVTIESLEKIVVGLGISMEHLFRYIDPAEQQDELGQINELLSSRSDQDKAMVLHVIKNIFNWELSKYN</sequence>
<dbReference type="PROSITE" id="PS50943">
    <property type="entry name" value="HTH_CROC1"/>
    <property type="match status" value="1"/>
</dbReference>